<name>A0A6A6A2N3_9PLEO</name>
<accession>A0A6A6A2N3</accession>
<dbReference type="EMBL" id="ML977516">
    <property type="protein sequence ID" value="KAF2125455.1"/>
    <property type="molecule type" value="Genomic_DNA"/>
</dbReference>
<sequence length="163" mass="17527">MYGAQSGQHSLRGLGQKANQILLTHGMGETGGEERAAGCHSLGSVVEREESVCQLDGVCGQWPLGAEQTVCYESRLHFRGRGELEQGRVREKARASFVAVKGRQSLLTRQVRPKLPNVTAPAVAGLARGKRGELLSSQPCPAQPVLASILRLAAVWSDSYHVL</sequence>
<evidence type="ECO:0000313" key="1">
    <source>
        <dbReference type="EMBL" id="KAF2125455.1"/>
    </source>
</evidence>
<gene>
    <name evidence="1" type="ORF">P153DRAFT_400268</name>
</gene>
<dbReference type="Proteomes" id="UP000799771">
    <property type="component" value="Unassembled WGS sequence"/>
</dbReference>
<protein>
    <submittedName>
        <fullName evidence="1">Uncharacterized protein</fullName>
    </submittedName>
</protein>
<dbReference type="RefSeq" id="XP_033519847.1">
    <property type="nucleotide sequence ID" value="XM_033671803.1"/>
</dbReference>
<keyword evidence="2" id="KW-1185">Reference proteome</keyword>
<dbReference type="GeneID" id="54412235"/>
<proteinExistence type="predicted"/>
<evidence type="ECO:0000313" key="2">
    <source>
        <dbReference type="Proteomes" id="UP000799771"/>
    </source>
</evidence>
<organism evidence="1 2">
    <name type="scientific">Dothidotthia symphoricarpi CBS 119687</name>
    <dbReference type="NCBI Taxonomy" id="1392245"/>
    <lineage>
        <taxon>Eukaryota</taxon>
        <taxon>Fungi</taxon>
        <taxon>Dikarya</taxon>
        <taxon>Ascomycota</taxon>
        <taxon>Pezizomycotina</taxon>
        <taxon>Dothideomycetes</taxon>
        <taxon>Pleosporomycetidae</taxon>
        <taxon>Pleosporales</taxon>
        <taxon>Dothidotthiaceae</taxon>
        <taxon>Dothidotthia</taxon>
    </lineage>
</organism>
<dbReference type="AlphaFoldDB" id="A0A6A6A2N3"/>
<reference evidence="1" key="1">
    <citation type="journal article" date="2020" name="Stud. Mycol.">
        <title>101 Dothideomycetes genomes: a test case for predicting lifestyles and emergence of pathogens.</title>
        <authorList>
            <person name="Haridas S."/>
            <person name="Albert R."/>
            <person name="Binder M."/>
            <person name="Bloem J."/>
            <person name="Labutti K."/>
            <person name="Salamov A."/>
            <person name="Andreopoulos B."/>
            <person name="Baker S."/>
            <person name="Barry K."/>
            <person name="Bills G."/>
            <person name="Bluhm B."/>
            <person name="Cannon C."/>
            <person name="Castanera R."/>
            <person name="Culley D."/>
            <person name="Daum C."/>
            <person name="Ezra D."/>
            <person name="Gonzalez J."/>
            <person name="Henrissat B."/>
            <person name="Kuo A."/>
            <person name="Liang C."/>
            <person name="Lipzen A."/>
            <person name="Lutzoni F."/>
            <person name="Magnuson J."/>
            <person name="Mondo S."/>
            <person name="Nolan M."/>
            <person name="Ohm R."/>
            <person name="Pangilinan J."/>
            <person name="Park H.-J."/>
            <person name="Ramirez L."/>
            <person name="Alfaro M."/>
            <person name="Sun H."/>
            <person name="Tritt A."/>
            <person name="Yoshinaga Y."/>
            <person name="Zwiers L.-H."/>
            <person name="Turgeon B."/>
            <person name="Goodwin S."/>
            <person name="Spatafora J."/>
            <person name="Crous P."/>
            <person name="Grigoriev I."/>
        </authorList>
    </citation>
    <scope>NUCLEOTIDE SEQUENCE</scope>
    <source>
        <strain evidence="1">CBS 119687</strain>
    </source>
</reference>